<reference evidence="9" key="1">
    <citation type="submission" date="2016-08" db="EMBL/GenBank/DDBJ databases">
        <title>Complete Genome Seqeunce of Paenibacillus sp. nov. IHBB 9852 from high altitute lake of Indian trans-Himalayas.</title>
        <authorList>
            <person name="Kiran S."/>
            <person name="Swarnkar M.K."/>
            <person name="Rana A."/>
            <person name="Tewari R."/>
            <person name="Gulati A."/>
        </authorList>
    </citation>
    <scope>NUCLEOTIDE SEQUENCE [LARGE SCALE GENOMIC DNA]</scope>
    <source>
        <strain evidence="9">IHBB 9852</strain>
    </source>
</reference>
<dbReference type="KEGG" id="pib:BBD41_23125"/>
<feature type="transmembrane region" description="Helical" evidence="8">
    <location>
        <begin position="318"/>
        <end position="335"/>
    </location>
</feature>
<keyword evidence="7 8" id="KW-0472">Membrane</keyword>
<dbReference type="SUPFAM" id="SSF81345">
    <property type="entry name" value="ABC transporter involved in vitamin B12 uptake, BtuC"/>
    <property type="match status" value="1"/>
</dbReference>
<dbReference type="InterPro" id="IPR037294">
    <property type="entry name" value="ABC_BtuC-like"/>
</dbReference>
<keyword evidence="5 8" id="KW-0812">Transmembrane</keyword>
<comment type="subcellular location">
    <subcellularLocation>
        <location evidence="1">Cell membrane</location>
        <topology evidence="1">Multi-pass membrane protein</topology>
    </subcellularLocation>
</comment>
<dbReference type="InterPro" id="IPR000522">
    <property type="entry name" value="ABC_transptr_permease_BtuC"/>
</dbReference>
<dbReference type="PANTHER" id="PTHR30472:SF24">
    <property type="entry name" value="FERRIC ENTEROBACTIN TRANSPORT SYSTEM PERMEASE PROTEIN FEPG"/>
    <property type="match status" value="1"/>
</dbReference>
<comment type="similarity">
    <text evidence="2">Belongs to the binding-protein-dependent transport system permease family. FecCD subfamily.</text>
</comment>
<dbReference type="PANTHER" id="PTHR30472">
    <property type="entry name" value="FERRIC ENTEROBACTIN TRANSPORT SYSTEM PERMEASE PROTEIN"/>
    <property type="match status" value="1"/>
</dbReference>
<evidence type="ECO:0000256" key="1">
    <source>
        <dbReference type="ARBA" id="ARBA00004651"/>
    </source>
</evidence>
<evidence type="ECO:0000313" key="9">
    <source>
        <dbReference type="EMBL" id="ANY75232.1"/>
    </source>
</evidence>
<dbReference type="GO" id="GO:0005886">
    <property type="term" value="C:plasma membrane"/>
    <property type="evidence" value="ECO:0007669"/>
    <property type="project" value="UniProtKB-SubCell"/>
</dbReference>
<gene>
    <name evidence="9" type="ORF">BBD41_23125</name>
</gene>
<name>A0A1B2E5N6_9BACL</name>
<evidence type="ECO:0000256" key="6">
    <source>
        <dbReference type="ARBA" id="ARBA00022989"/>
    </source>
</evidence>
<dbReference type="Pfam" id="PF01032">
    <property type="entry name" value="FecCD"/>
    <property type="match status" value="1"/>
</dbReference>
<feature type="transmembrane region" description="Helical" evidence="8">
    <location>
        <begin position="156"/>
        <end position="179"/>
    </location>
</feature>
<keyword evidence="6 8" id="KW-1133">Transmembrane helix</keyword>
<evidence type="ECO:0000256" key="3">
    <source>
        <dbReference type="ARBA" id="ARBA00022448"/>
    </source>
</evidence>
<feature type="transmembrane region" description="Helical" evidence="8">
    <location>
        <begin position="199"/>
        <end position="220"/>
    </location>
</feature>
<evidence type="ECO:0000256" key="8">
    <source>
        <dbReference type="SAM" id="Phobius"/>
    </source>
</evidence>
<evidence type="ECO:0000256" key="4">
    <source>
        <dbReference type="ARBA" id="ARBA00022475"/>
    </source>
</evidence>
<proteinExistence type="inferred from homology"/>
<feature type="transmembrane region" description="Helical" evidence="8">
    <location>
        <begin position="102"/>
        <end position="123"/>
    </location>
</feature>
<feature type="transmembrane region" description="Helical" evidence="8">
    <location>
        <begin position="12"/>
        <end position="35"/>
    </location>
</feature>
<feature type="transmembrane region" description="Helical" evidence="8">
    <location>
        <begin position="287"/>
        <end position="306"/>
    </location>
</feature>
<accession>A0A1B2E5N6</accession>
<dbReference type="CDD" id="cd06550">
    <property type="entry name" value="TM_ABC_iron-siderophores_like"/>
    <property type="match status" value="1"/>
</dbReference>
<keyword evidence="3" id="KW-0813">Transport</keyword>
<feature type="transmembrane region" description="Helical" evidence="8">
    <location>
        <begin position="72"/>
        <end position="90"/>
    </location>
</feature>
<dbReference type="GO" id="GO:0022857">
    <property type="term" value="F:transmembrane transporter activity"/>
    <property type="evidence" value="ECO:0007669"/>
    <property type="project" value="InterPro"/>
</dbReference>
<feature type="transmembrane region" description="Helical" evidence="8">
    <location>
        <begin position="129"/>
        <end position="149"/>
    </location>
</feature>
<organism evidence="9">
    <name type="scientific">Paenibacillus ihbetae</name>
    <dbReference type="NCBI Taxonomy" id="1870820"/>
    <lineage>
        <taxon>Bacteria</taxon>
        <taxon>Bacillati</taxon>
        <taxon>Bacillota</taxon>
        <taxon>Bacilli</taxon>
        <taxon>Bacillales</taxon>
        <taxon>Paenibacillaceae</taxon>
        <taxon>Paenibacillus</taxon>
    </lineage>
</organism>
<dbReference type="Gene3D" id="1.10.3470.10">
    <property type="entry name" value="ABC transporter involved in vitamin B12 uptake, BtuC"/>
    <property type="match status" value="1"/>
</dbReference>
<evidence type="ECO:0000256" key="5">
    <source>
        <dbReference type="ARBA" id="ARBA00022692"/>
    </source>
</evidence>
<sequence>MQRIDPTIIKRAKIGGAPLFFALFVMMAAVISIGMKHGYPEISWSSLQQLLFFNGGTELERVSVLEIRLPRIVLGCMAGAMLGLCGVLLQDGLRNSLAGPELLGVSSGASFMMALVTVLHVPVSYGMQPWFALLGGLIGGAVVILAAGGRNGGIHIILIGAAVTAIMNGLVVWVITMGSSNSASLLFTFLMGNLANRNWTHVGYLLPWALVTIPLSLSFARSLNVLRLGSETAEGLGIHVMRVRIYLLIVCCAMTAAVVSQCGPIGYIALIAPHLIRSLSQQYDAKFVLPFSAMLGAVLLTTADILARTVFMPREVPVGLWTTLIGGPVIIALFLRKLGGRSSE</sequence>
<protein>
    <submittedName>
        <fullName evidence="9">ABC transporter permease</fullName>
    </submittedName>
</protein>
<evidence type="ECO:0000256" key="7">
    <source>
        <dbReference type="ARBA" id="ARBA00023136"/>
    </source>
</evidence>
<keyword evidence="4" id="KW-1003">Cell membrane</keyword>
<dbReference type="AlphaFoldDB" id="A0A1B2E5N6"/>
<dbReference type="EMBL" id="CP016809">
    <property type="protein sequence ID" value="ANY75232.1"/>
    <property type="molecule type" value="Genomic_DNA"/>
</dbReference>
<evidence type="ECO:0000256" key="2">
    <source>
        <dbReference type="ARBA" id="ARBA00007935"/>
    </source>
</evidence>
<dbReference type="GO" id="GO:0033214">
    <property type="term" value="P:siderophore-iron import into cell"/>
    <property type="evidence" value="ECO:0007669"/>
    <property type="project" value="TreeGrafter"/>
</dbReference>
<feature type="transmembrane region" description="Helical" evidence="8">
    <location>
        <begin position="245"/>
        <end position="267"/>
    </location>
</feature>